<dbReference type="GO" id="GO:0005886">
    <property type="term" value="C:plasma membrane"/>
    <property type="evidence" value="ECO:0007669"/>
    <property type="project" value="UniProtKB-SubCell"/>
</dbReference>
<dbReference type="Proteomes" id="UP001280581">
    <property type="component" value="Unassembled WGS sequence"/>
</dbReference>
<evidence type="ECO:0000256" key="8">
    <source>
        <dbReference type="SAM" id="MobiDB-lite"/>
    </source>
</evidence>
<feature type="compositionally biased region" description="Polar residues" evidence="8">
    <location>
        <begin position="91"/>
        <end position="105"/>
    </location>
</feature>
<reference evidence="10 11" key="1">
    <citation type="submission" date="2021-02" db="EMBL/GenBank/DDBJ databases">
        <title>Genome assembly of Pseudopithomyces chartarum.</title>
        <authorList>
            <person name="Jauregui R."/>
            <person name="Singh J."/>
            <person name="Voisey C."/>
        </authorList>
    </citation>
    <scope>NUCLEOTIDE SEQUENCE [LARGE SCALE GENOMIC DNA]</scope>
    <source>
        <strain evidence="10 11">AGR01</strain>
    </source>
</reference>
<keyword evidence="3" id="KW-0813">Transport</keyword>
<feature type="compositionally biased region" description="Basic residues" evidence="8">
    <location>
        <begin position="248"/>
        <end position="262"/>
    </location>
</feature>
<feature type="region of interest" description="Disordered" evidence="8">
    <location>
        <begin position="230"/>
        <end position="300"/>
    </location>
</feature>
<dbReference type="PANTHER" id="PTHR46494">
    <property type="entry name" value="CORA FAMILY METAL ION TRANSPORTER (EUROFUNG)"/>
    <property type="match status" value="1"/>
</dbReference>
<feature type="transmembrane region" description="Helical" evidence="9">
    <location>
        <begin position="527"/>
        <end position="546"/>
    </location>
</feature>
<keyword evidence="7 9" id="KW-0472">Membrane</keyword>
<evidence type="ECO:0000256" key="9">
    <source>
        <dbReference type="SAM" id="Phobius"/>
    </source>
</evidence>
<dbReference type="InterPro" id="IPR045861">
    <property type="entry name" value="CorA_cytoplasmic_dom"/>
</dbReference>
<feature type="compositionally biased region" description="Polar residues" evidence="8">
    <location>
        <begin position="46"/>
        <end position="64"/>
    </location>
</feature>
<evidence type="ECO:0000313" key="10">
    <source>
        <dbReference type="EMBL" id="KAK3213906.1"/>
    </source>
</evidence>
<dbReference type="Gene3D" id="1.20.58.340">
    <property type="entry name" value="Magnesium transport protein CorA, transmembrane region"/>
    <property type="match status" value="2"/>
</dbReference>
<evidence type="ECO:0000313" key="11">
    <source>
        <dbReference type="Proteomes" id="UP001280581"/>
    </source>
</evidence>
<dbReference type="GO" id="GO:0000287">
    <property type="term" value="F:magnesium ion binding"/>
    <property type="evidence" value="ECO:0007669"/>
    <property type="project" value="TreeGrafter"/>
</dbReference>
<comment type="subcellular location">
    <subcellularLocation>
        <location evidence="1">Cell membrane</location>
        <topology evidence="1">Multi-pass membrane protein</topology>
    </subcellularLocation>
</comment>
<evidence type="ECO:0000256" key="6">
    <source>
        <dbReference type="ARBA" id="ARBA00022989"/>
    </source>
</evidence>
<feature type="compositionally biased region" description="Polar residues" evidence="8">
    <location>
        <begin position="73"/>
        <end position="83"/>
    </location>
</feature>
<keyword evidence="4" id="KW-1003">Cell membrane</keyword>
<accession>A0AAN6RK16</accession>
<evidence type="ECO:0000256" key="3">
    <source>
        <dbReference type="ARBA" id="ARBA00022448"/>
    </source>
</evidence>
<dbReference type="Pfam" id="PF01544">
    <property type="entry name" value="CorA"/>
    <property type="match status" value="1"/>
</dbReference>
<keyword evidence="5 9" id="KW-0812">Transmembrane</keyword>
<feature type="region of interest" description="Disordered" evidence="8">
    <location>
        <begin position="1"/>
        <end position="128"/>
    </location>
</feature>
<gene>
    <name evidence="10" type="ORF">GRF29_28g1463955</name>
</gene>
<dbReference type="SUPFAM" id="SSF143865">
    <property type="entry name" value="CorA soluble domain-like"/>
    <property type="match status" value="1"/>
</dbReference>
<name>A0AAN6RK16_9PLEO</name>
<comment type="similarity">
    <text evidence="2">Belongs to the CorA metal ion transporter (MIT) (TC 1.A.35) family.</text>
</comment>
<evidence type="ECO:0000256" key="7">
    <source>
        <dbReference type="ARBA" id="ARBA00023136"/>
    </source>
</evidence>
<keyword evidence="11" id="KW-1185">Reference proteome</keyword>
<evidence type="ECO:0000256" key="2">
    <source>
        <dbReference type="ARBA" id="ARBA00009765"/>
    </source>
</evidence>
<dbReference type="InterPro" id="IPR045863">
    <property type="entry name" value="CorA_TM1_TM2"/>
</dbReference>
<evidence type="ECO:0000256" key="4">
    <source>
        <dbReference type="ARBA" id="ARBA00022475"/>
    </source>
</evidence>
<feature type="transmembrane region" description="Helical" evidence="9">
    <location>
        <begin position="561"/>
        <end position="581"/>
    </location>
</feature>
<feature type="compositionally biased region" description="Acidic residues" evidence="8">
    <location>
        <begin position="232"/>
        <end position="242"/>
    </location>
</feature>
<dbReference type="Gene3D" id="3.30.460.20">
    <property type="entry name" value="CorA soluble domain-like"/>
    <property type="match status" value="1"/>
</dbReference>
<feature type="compositionally biased region" description="Basic and acidic residues" evidence="8">
    <location>
        <begin position="281"/>
        <end position="293"/>
    </location>
</feature>
<proteinExistence type="inferred from homology"/>
<feature type="compositionally biased region" description="Basic and acidic residues" evidence="8">
    <location>
        <begin position="118"/>
        <end position="128"/>
    </location>
</feature>
<feature type="compositionally biased region" description="Basic and acidic residues" evidence="8">
    <location>
        <begin position="23"/>
        <end position="32"/>
    </location>
</feature>
<keyword evidence="6 9" id="KW-1133">Transmembrane helix</keyword>
<comment type="caution">
    <text evidence="10">The sequence shown here is derived from an EMBL/GenBank/DDBJ whole genome shotgun (WGS) entry which is preliminary data.</text>
</comment>
<dbReference type="AlphaFoldDB" id="A0AAN6RK16"/>
<dbReference type="GO" id="GO:0050897">
    <property type="term" value="F:cobalt ion binding"/>
    <property type="evidence" value="ECO:0007669"/>
    <property type="project" value="TreeGrafter"/>
</dbReference>
<dbReference type="PANTHER" id="PTHR46494:SF1">
    <property type="entry name" value="CORA FAMILY METAL ION TRANSPORTER (EUROFUNG)"/>
    <property type="match status" value="1"/>
</dbReference>
<organism evidence="10 11">
    <name type="scientific">Pseudopithomyces chartarum</name>
    <dbReference type="NCBI Taxonomy" id="1892770"/>
    <lineage>
        <taxon>Eukaryota</taxon>
        <taxon>Fungi</taxon>
        <taxon>Dikarya</taxon>
        <taxon>Ascomycota</taxon>
        <taxon>Pezizomycotina</taxon>
        <taxon>Dothideomycetes</taxon>
        <taxon>Pleosporomycetidae</taxon>
        <taxon>Pleosporales</taxon>
        <taxon>Massarineae</taxon>
        <taxon>Didymosphaeriaceae</taxon>
        <taxon>Pseudopithomyces</taxon>
    </lineage>
</organism>
<dbReference type="EMBL" id="WVTA01000004">
    <property type="protein sequence ID" value="KAK3213906.1"/>
    <property type="molecule type" value="Genomic_DNA"/>
</dbReference>
<dbReference type="GO" id="GO:0015087">
    <property type="term" value="F:cobalt ion transmembrane transporter activity"/>
    <property type="evidence" value="ECO:0007669"/>
    <property type="project" value="TreeGrafter"/>
</dbReference>
<dbReference type="SUPFAM" id="SSF144083">
    <property type="entry name" value="Magnesium transport protein CorA, transmembrane region"/>
    <property type="match status" value="1"/>
</dbReference>
<protein>
    <submittedName>
        <fullName evidence="10">Uncharacterized protein</fullName>
    </submittedName>
</protein>
<evidence type="ECO:0000256" key="1">
    <source>
        <dbReference type="ARBA" id="ARBA00004651"/>
    </source>
</evidence>
<evidence type="ECO:0000256" key="5">
    <source>
        <dbReference type="ARBA" id="ARBA00022692"/>
    </source>
</evidence>
<sequence length="656" mass="73843">MAAPAEGQNDPIVHDFATQPSPHEARRPRFSDADPSQLETMPHLSVDTNTGPPSRGRSSSQVSATAARADGNSLLSPTLSIDSTIRRRPTRSNTVRHYQSPQPTTHHAWEQPGAEPGIDTKKEPQENYGNLKEDCDITVVDFSDESYNCVELDNSSLEAFLHDHPKDPSKCRWINVNGLSFDVIRLLGNTHSLHRLAIEDLMNTRGRTKADWYSDQAFLLLTLSKLVRLPDDDSDSESDSDDEYTHPPSRKPSHVNRLRRAFGSHSSDGRPAQNGNGWRNPDQEKAYSHEPPRYRMKGQHAPEIRTLQRFRGGPNLDRTIYMEQHSSLISRKLAVSVEQVCVFLCKDNTVISFFEHSAPEIEEPIVKRLSTEDTILRRSADGSMICQAIIDAIIDLAIPVVAAYEDAMGELELDVLRDPDIGHSQQLYILTSEIAILRNTIQPIISLINALRDHKADPMAMSTMAVPTRKTIASITISPLTHTYLGDVEDHCIMITASLDQMRRAADNLIDLIFNTMGAYQNESMKILTAVTIFFLPLTFLVGYFGQNFDRFPAVKENSDAYFWIIAVPVMVVTMLILMSPRIWRQIKKMKTGFKLRKARNKHGPLTEMRKGVQSGLGIAMGLHKEERKNGKKHGRTKSELRKRQTMYTRGNIGSF</sequence>
<dbReference type="GO" id="GO:0015095">
    <property type="term" value="F:magnesium ion transmembrane transporter activity"/>
    <property type="evidence" value="ECO:0007669"/>
    <property type="project" value="TreeGrafter"/>
</dbReference>
<dbReference type="InterPro" id="IPR002523">
    <property type="entry name" value="MgTranspt_CorA/ZnTranspt_ZntB"/>
</dbReference>